<gene>
    <name evidence="1" type="ORF">C489_05903</name>
</gene>
<comment type="caution">
    <text evidence="1">The sequence shown here is derived from an EMBL/GenBank/DDBJ whole genome shotgun (WGS) entry which is preliminary data.</text>
</comment>
<reference evidence="1 2" key="1">
    <citation type="journal article" date="2014" name="PLoS Genet.">
        <title>Phylogenetically driven sequencing of extremely halophilic archaea reveals strategies for static and dynamic osmo-response.</title>
        <authorList>
            <person name="Becker E.A."/>
            <person name="Seitzer P.M."/>
            <person name="Tritt A."/>
            <person name="Larsen D."/>
            <person name="Krusor M."/>
            <person name="Yao A.I."/>
            <person name="Wu D."/>
            <person name="Madern D."/>
            <person name="Eisen J.A."/>
            <person name="Darling A.E."/>
            <person name="Facciotti M.T."/>
        </authorList>
    </citation>
    <scope>NUCLEOTIDE SEQUENCE [LARGE SCALE GENOMIC DNA]</scope>
    <source>
        <strain evidence="1 2">JCM 10478</strain>
    </source>
</reference>
<dbReference type="PATRIC" id="fig|1227496.3.peg.1189"/>
<dbReference type="AlphaFoldDB" id="L9Y5E1"/>
<dbReference type="EMBL" id="AOID01000019">
    <property type="protein sequence ID" value="ELY68876.1"/>
    <property type="molecule type" value="Genomic_DNA"/>
</dbReference>
<dbReference type="Proteomes" id="UP000011632">
    <property type="component" value="Unassembled WGS sequence"/>
</dbReference>
<sequence>MTDHRHATDRTETVVVAGCPEGCQSFELESEGREESVETLVETVKEAFGECSQCGEPIGFLRKEEPSEVLE</sequence>
<keyword evidence="2" id="KW-1185">Reference proteome</keyword>
<dbReference type="RefSeq" id="WP_006430238.1">
    <property type="nucleotide sequence ID" value="NZ_AOID01000019.1"/>
</dbReference>
<name>L9Y5E1_9EURY</name>
<dbReference type="OrthoDB" id="203606at2157"/>
<protein>
    <submittedName>
        <fullName evidence="1">Uncharacterized protein</fullName>
    </submittedName>
</protein>
<proteinExistence type="predicted"/>
<accession>L9Y5E1</accession>
<dbReference type="STRING" id="1227496.C489_05903"/>
<evidence type="ECO:0000313" key="1">
    <source>
        <dbReference type="EMBL" id="ELY68876.1"/>
    </source>
</evidence>
<organism evidence="1 2">
    <name type="scientific">Natrinema versiforme JCM 10478</name>
    <dbReference type="NCBI Taxonomy" id="1227496"/>
    <lineage>
        <taxon>Archaea</taxon>
        <taxon>Methanobacteriati</taxon>
        <taxon>Methanobacteriota</taxon>
        <taxon>Stenosarchaea group</taxon>
        <taxon>Halobacteria</taxon>
        <taxon>Halobacteriales</taxon>
        <taxon>Natrialbaceae</taxon>
        <taxon>Natrinema</taxon>
    </lineage>
</organism>
<evidence type="ECO:0000313" key="2">
    <source>
        <dbReference type="Proteomes" id="UP000011632"/>
    </source>
</evidence>